<evidence type="ECO:0000313" key="1">
    <source>
        <dbReference type="EMBL" id="AHB61264.1"/>
    </source>
</evidence>
<dbReference type="EMBL" id="KF241951">
    <property type="protein sequence ID" value="AHB61264.1"/>
    <property type="molecule type" value="Genomic_DNA"/>
</dbReference>
<accession>V5T941</accession>
<sequence length="59" mass="6645">WYQSFSSHHGSLNTSLLVEKPKFQTRTLSLLSFSEGRGVSVCVKTLKDQTPMKTFLTVP</sequence>
<name>V5T941_9VIRU</name>
<feature type="non-terminal residue" evidence="1">
    <location>
        <position position="1"/>
    </location>
</feature>
<protein>
    <submittedName>
        <fullName evidence="1">Uncharacterized protein</fullName>
    </submittedName>
</protein>
<proteinExistence type="predicted"/>
<organism evidence="1">
    <name type="scientific">Rubus yellow net virus</name>
    <dbReference type="NCBI Taxonomy" id="198310"/>
    <lineage>
        <taxon>Viruses</taxon>
        <taxon>Riboviria</taxon>
        <taxon>Pararnavirae</taxon>
        <taxon>Artverviricota</taxon>
        <taxon>Revtraviricetes</taxon>
        <taxon>Ortervirales</taxon>
        <taxon>Caulimoviridae</taxon>
        <taxon>Badnavirus</taxon>
        <taxon>Badnavirus reterubi</taxon>
    </lineage>
</organism>
<reference evidence="1" key="1">
    <citation type="journal article" date="2013" name="Virus Res.">
        <title>Complete genomic sequence of a Rubus yellow net virus isolate and detection of genome-wide pararetrovirus-derived small RNAs.</title>
        <authorList>
            <person name="Kalischuk M.L."/>
            <person name="Fusaro A.F."/>
            <person name="Waterhouse P.M."/>
            <person name="Pappu H.R."/>
            <person name="Kawchuk L.M."/>
        </authorList>
    </citation>
    <scope>NUCLEOTIDE SEQUENCE</scope>
    <source>
        <strain evidence="1">Canadian 2</strain>
    </source>
</reference>